<comment type="caution">
    <text evidence="1">The sequence shown here is derived from an EMBL/GenBank/DDBJ whole genome shotgun (WGS) entry which is preliminary data.</text>
</comment>
<organism evidence="1">
    <name type="scientific">marine sediment metagenome</name>
    <dbReference type="NCBI Taxonomy" id="412755"/>
    <lineage>
        <taxon>unclassified sequences</taxon>
        <taxon>metagenomes</taxon>
        <taxon>ecological metagenomes</taxon>
    </lineage>
</organism>
<accession>X0YI84</accession>
<dbReference type="EMBL" id="BART01002049">
    <property type="protein sequence ID" value="GAG55759.1"/>
    <property type="molecule type" value="Genomic_DNA"/>
</dbReference>
<gene>
    <name evidence="1" type="ORF">S01H4_06577</name>
</gene>
<evidence type="ECO:0000313" key="1">
    <source>
        <dbReference type="EMBL" id="GAG55759.1"/>
    </source>
</evidence>
<protein>
    <submittedName>
        <fullName evidence="1">Uncharacterized protein</fullName>
    </submittedName>
</protein>
<proteinExistence type="predicted"/>
<feature type="non-terminal residue" evidence="1">
    <location>
        <position position="1"/>
    </location>
</feature>
<name>X0YI84_9ZZZZ</name>
<reference evidence="1" key="1">
    <citation type="journal article" date="2014" name="Front. Microbiol.">
        <title>High frequency of phylogenetically diverse reductive dehalogenase-homologous genes in deep subseafloor sedimentary metagenomes.</title>
        <authorList>
            <person name="Kawai M."/>
            <person name="Futagami T."/>
            <person name="Toyoda A."/>
            <person name="Takaki Y."/>
            <person name="Nishi S."/>
            <person name="Hori S."/>
            <person name="Arai W."/>
            <person name="Tsubouchi T."/>
            <person name="Morono Y."/>
            <person name="Uchiyama I."/>
            <person name="Ito T."/>
            <person name="Fujiyama A."/>
            <person name="Inagaki F."/>
            <person name="Takami H."/>
        </authorList>
    </citation>
    <scope>NUCLEOTIDE SEQUENCE</scope>
    <source>
        <strain evidence="1">Expedition CK06-06</strain>
    </source>
</reference>
<sequence length="58" mass="6610">VVFSIFGGGGGNRTRVRRYCHLNIYKLIPYFKSYFLTRMDTIKKASPHKISSGITAEL</sequence>
<dbReference type="AlphaFoldDB" id="X0YI84"/>